<keyword evidence="5 7" id="KW-0804">Transcription</keyword>
<evidence type="ECO:0000256" key="3">
    <source>
        <dbReference type="ARBA" id="ARBA00023015"/>
    </source>
</evidence>
<dbReference type="GO" id="GO:0003677">
    <property type="term" value="F:DNA binding"/>
    <property type="evidence" value="ECO:0007669"/>
    <property type="project" value="UniProtKB-UniRule"/>
</dbReference>
<comment type="caution">
    <text evidence="10">The sequence shown here is derived from an EMBL/GenBank/DDBJ whole genome shotgun (WGS) entry which is preliminary data.</text>
</comment>
<dbReference type="PIRSF" id="PIRSF006092">
    <property type="entry name" value="GreA_GreB"/>
    <property type="match status" value="1"/>
</dbReference>
<dbReference type="SUPFAM" id="SSF46557">
    <property type="entry name" value="GreA transcript cleavage protein, N-terminal domain"/>
    <property type="match status" value="1"/>
</dbReference>
<dbReference type="AlphaFoldDB" id="A0A315ZDJ0"/>
<dbReference type="HAMAP" id="MF_00105">
    <property type="entry name" value="GreA_GreB"/>
    <property type="match status" value="1"/>
</dbReference>
<reference evidence="10 11" key="1">
    <citation type="submission" date="2018-03" db="EMBL/GenBank/DDBJ databases">
        <title>Genomic Encyclopedia of Archaeal and Bacterial Type Strains, Phase II (KMG-II): from individual species to whole genera.</title>
        <authorList>
            <person name="Goeker M."/>
        </authorList>
    </citation>
    <scope>NUCLEOTIDE SEQUENCE [LARGE SCALE GENOMIC DNA]</scope>
    <source>
        <strain evidence="10 11">DSM 28229</strain>
    </source>
</reference>
<dbReference type="Gene3D" id="1.10.287.180">
    <property type="entry name" value="Transcription elongation factor, GreA/GreB, N-terminal domain"/>
    <property type="match status" value="1"/>
</dbReference>
<gene>
    <name evidence="7" type="primary">greA</name>
    <name evidence="10" type="ORF">BC781_102340</name>
</gene>
<evidence type="ECO:0000256" key="5">
    <source>
        <dbReference type="ARBA" id="ARBA00023163"/>
    </source>
</evidence>
<comment type="similarity">
    <text evidence="1 7">Belongs to the GreA/GreB family.</text>
</comment>
<dbReference type="InterPro" id="IPR001437">
    <property type="entry name" value="Tscrpt_elong_fac_GreA/B_C"/>
</dbReference>
<organism evidence="10 11">
    <name type="scientific">Sediminitomix flava</name>
    <dbReference type="NCBI Taxonomy" id="379075"/>
    <lineage>
        <taxon>Bacteria</taxon>
        <taxon>Pseudomonadati</taxon>
        <taxon>Bacteroidota</taxon>
        <taxon>Cytophagia</taxon>
        <taxon>Cytophagales</taxon>
        <taxon>Flammeovirgaceae</taxon>
        <taxon>Sediminitomix</taxon>
    </lineage>
</organism>
<dbReference type="InterPro" id="IPR018151">
    <property type="entry name" value="TF_GreA/GreB_CS"/>
</dbReference>
<evidence type="ECO:0000256" key="1">
    <source>
        <dbReference type="ARBA" id="ARBA00008213"/>
    </source>
</evidence>
<dbReference type="InterPro" id="IPR028624">
    <property type="entry name" value="Tscrpt_elong_fac_GreA/B"/>
</dbReference>
<evidence type="ECO:0000313" key="11">
    <source>
        <dbReference type="Proteomes" id="UP000245535"/>
    </source>
</evidence>
<dbReference type="RefSeq" id="WP_109616917.1">
    <property type="nucleotide sequence ID" value="NZ_QGDO01000002.1"/>
</dbReference>
<evidence type="ECO:0000259" key="8">
    <source>
        <dbReference type="Pfam" id="PF01272"/>
    </source>
</evidence>
<feature type="domain" description="Transcription elongation factor GreA/GreB N-terminal" evidence="9">
    <location>
        <begin position="3"/>
        <end position="72"/>
    </location>
</feature>
<evidence type="ECO:0000313" key="10">
    <source>
        <dbReference type="EMBL" id="PWJ42794.1"/>
    </source>
</evidence>
<dbReference type="Pfam" id="PF03449">
    <property type="entry name" value="GreA_GreB_N"/>
    <property type="match status" value="1"/>
</dbReference>
<dbReference type="GO" id="GO:0070063">
    <property type="term" value="F:RNA polymerase binding"/>
    <property type="evidence" value="ECO:0007669"/>
    <property type="project" value="InterPro"/>
</dbReference>
<accession>A0A315ZDJ0</accession>
<dbReference type="InterPro" id="IPR036805">
    <property type="entry name" value="Tscrpt_elong_fac_GreA/B_N_sf"/>
</dbReference>
<dbReference type="InterPro" id="IPR022691">
    <property type="entry name" value="Tscrpt_elong_fac_GreA/B_N"/>
</dbReference>
<sequence length="154" mass="17312">MMNYITPEGFEALNKELEDLWKERGRVVDAVSEAAAMGDRSENAEYIYGKKRLRELDSKIRFISKRINTVKIADNIVKDKDEILFGAVVTFKDKATNHQLTFHLVGSDEADIKNGKLSIDSPIGSALVNLKKGDETDVMTPGGKKTYVIVDFHY</sequence>
<keyword evidence="3 7" id="KW-0805">Transcription regulation</keyword>
<feature type="domain" description="Transcription elongation factor GreA/GreB C-terminal" evidence="8">
    <location>
        <begin position="79"/>
        <end position="154"/>
    </location>
</feature>
<dbReference type="Proteomes" id="UP000245535">
    <property type="component" value="Unassembled WGS sequence"/>
</dbReference>
<keyword evidence="10" id="KW-0251">Elongation factor</keyword>
<dbReference type="FunFam" id="1.10.287.180:FF:000001">
    <property type="entry name" value="Transcription elongation factor GreA"/>
    <property type="match status" value="1"/>
</dbReference>
<evidence type="ECO:0000256" key="4">
    <source>
        <dbReference type="ARBA" id="ARBA00023125"/>
    </source>
</evidence>
<proteinExistence type="inferred from homology"/>
<dbReference type="PANTHER" id="PTHR30437">
    <property type="entry name" value="TRANSCRIPTION ELONGATION FACTOR GREA"/>
    <property type="match status" value="1"/>
</dbReference>
<dbReference type="InterPro" id="IPR036953">
    <property type="entry name" value="GreA/GreB_C_sf"/>
</dbReference>
<name>A0A315ZDJ0_SEDFL</name>
<dbReference type="GO" id="GO:0006354">
    <property type="term" value="P:DNA-templated transcription elongation"/>
    <property type="evidence" value="ECO:0007669"/>
    <property type="project" value="TreeGrafter"/>
</dbReference>
<keyword evidence="11" id="KW-1185">Reference proteome</keyword>
<dbReference type="PANTHER" id="PTHR30437:SF6">
    <property type="entry name" value="TRANSCRIPTION ELONGATION FACTOR GREB"/>
    <property type="match status" value="1"/>
</dbReference>
<dbReference type="PROSITE" id="PS00830">
    <property type="entry name" value="GREAB_2"/>
    <property type="match status" value="1"/>
</dbReference>
<dbReference type="GO" id="GO:0032784">
    <property type="term" value="P:regulation of DNA-templated transcription elongation"/>
    <property type="evidence" value="ECO:0007669"/>
    <property type="project" value="UniProtKB-UniRule"/>
</dbReference>
<evidence type="ECO:0000259" key="9">
    <source>
        <dbReference type="Pfam" id="PF03449"/>
    </source>
</evidence>
<protein>
    <recommendedName>
        <fullName evidence="2 7">Transcription elongation factor GreA</fullName>
    </recommendedName>
    <alternativeName>
        <fullName evidence="6 7">Transcript cleavage factor GreA</fullName>
    </alternativeName>
</protein>
<keyword evidence="10" id="KW-0648">Protein biosynthesis</keyword>
<dbReference type="EMBL" id="QGDO01000002">
    <property type="protein sequence ID" value="PWJ42794.1"/>
    <property type="molecule type" value="Genomic_DNA"/>
</dbReference>
<evidence type="ECO:0000256" key="6">
    <source>
        <dbReference type="ARBA" id="ARBA00030776"/>
    </source>
</evidence>
<dbReference type="FunFam" id="3.10.50.30:FF:000001">
    <property type="entry name" value="Transcription elongation factor GreA"/>
    <property type="match status" value="1"/>
</dbReference>
<dbReference type="PROSITE" id="PS00829">
    <property type="entry name" value="GREAB_1"/>
    <property type="match status" value="1"/>
</dbReference>
<dbReference type="Pfam" id="PF01272">
    <property type="entry name" value="GreA_GreB"/>
    <property type="match status" value="1"/>
</dbReference>
<dbReference type="GO" id="GO:0003746">
    <property type="term" value="F:translation elongation factor activity"/>
    <property type="evidence" value="ECO:0007669"/>
    <property type="project" value="UniProtKB-KW"/>
</dbReference>
<dbReference type="Gene3D" id="3.10.50.30">
    <property type="entry name" value="Transcription elongation factor, GreA/GreB, C-terminal domain"/>
    <property type="match status" value="1"/>
</dbReference>
<keyword evidence="4 7" id="KW-0238">DNA-binding</keyword>
<evidence type="ECO:0000256" key="2">
    <source>
        <dbReference type="ARBA" id="ARBA00013729"/>
    </source>
</evidence>
<dbReference type="SUPFAM" id="SSF54534">
    <property type="entry name" value="FKBP-like"/>
    <property type="match status" value="1"/>
</dbReference>
<dbReference type="InterPro" id="IPR023459">
    <property type="entry name" value="Tscrpt_elong_fac_GreA/B_fam"/>
</dbReference>
<comment type="function">
    <text evidence="7">Necessary for efficient RNA polymerase transcription elongation past template-encoded arresting sites. The arresting sites in DNA have the property of trapping a certain fraction of elongating RNA polymerases that pass through, resulting in locked ternary complexes. Cleavage of the nascent transcript by cleavage factors such as GreA or GreB allows the resumption of elongation from the new 3'terminus. GreA releases sequences of 2 to 3 nucleotides.</text>
</comment>
<evidence type="ECO:0000256" key="7">
    <source>
        <dbReference type="HAMAP-Rule" id="MF_00105"/>
    </source>
</evidence>
<dbReference type="OrthoDB" id="9808774at2"/>